<dbReference type="InterPro" id="IPR045127">
    <property type="entry name" value="TAF11-like"/>
</dbReference>
<dbReference type="InterPro" id="IPR009072">
    <property type="entry name" value="Histone-fold"/>
</dbReference>
<sequence length="193" mass="21705">MKDPFEAAIEAELEASPPGTPAAPPEEEAVGSQEDSGESEDDGGGPSQQGRRRSPPRSSHLAAWGRLPGIWGEEGRGEGRRTMRMRRRRIMGLLAQFTKEQMNRYESFRRSNFQRSNMKKLLTNVTGSQKVSVPMTIVVCGMAKMFVGELVEIGKWTSRKESGPLRPCHIREAYRRLKLEGKIPKQSVPRLFH</sequence>
<dbReference type="CDD" id="cd08048">
    <property type="entry name" value="HFD_TAF11"/>
    <property type="match status" value="1"/>
</dbReference>
<dbReference type="Pfam" id="PF04719">
    <property type="entry name" value="TAFII28"/>
    <property type="match status" value="1"/>
</dbReference>
<dbReference type="GO" id="GO:0016251">
    <property type="term" value="F:RNA polymerase II general transcription initiation factor activity"/>
    <property type="evidence" value="ECO:0007669"/>
    <property type="project" value="TreeGrafter"/>
</dbReference>
<dbReference type="FunFam" id="1.10.20.10:FF:000055">
    <property type="entry name" value="Transcription initiation factor TFIID subunit 11"/>
    <property type="match status" value="1"/>
</dbReference>
<evidence type="ECO:0000313" key="10">
    <source>
        <dbReference type="EMBL" id="CAA2625077.1"/>
    </source>
</evidence>
<dbReference type="GO" id="GO:0051123">
    <property type="term" value="P:RNA polymerase II preinitiation complex assembly"/>
    <property type="evidence" value="ECO:0007669"/>
    <property type="project" value="InterPro"/>
</dbReference>
<evidence type="ECO:0000259" key="9">
    <source>
        <dbReference type="Pfam" id="PF04719"/>
    </source>
</evidence>
<protein>
    <recommendedName>
        <fullName evidence="9">TAFII28-like protein domain-containing protein</fullName>
    </recommendedName>
</protein>
<evidence type="ECO:0000256" key="2">
    <source>
        <dbReference type="ARBA" id="ARBA00009788"/>
    </source>
</evidence>
<dbReference type="GO" id="GO:0046982">
    <property type="term" value="F:protein heterodimerization activity"/>
    <property type="evidence" value="ECO:0007669"/>
    <property type="project" value="InterPro"/>
</dbReference>
<dbReference type="Proteomes" id="UP001189122">
    <property type="component" value="Unassembled WGS sequence"/>
</dbReference>
<keyword evidence="6" id="KW-0539">Nucleus</keyword>
<dbReference type="EMBL" id="LR743595">
    <property type="protein sequence ID" value="CAA2625077.1"/>
    <property type="molecule type" value="Genomic_DNA"/>
</dbReference>
<comment type="subcellular location">
    <subcellularLocation>
        <location evidence="1">Nucleus</location>
    </subcellularLocation>
</comment>
<dbReference type="GO" id="GO:0005669">
    <property type="term" value="C:transcription factor TFIID complex"/>
    <property type="evidence" value="ECO:0007669"/>
    <property type="project" value="InterPro"/>
</dbReference>
<feature type="domain" description="TAFII28-like protein" evidence="9">
    <location>
        <begin position="93"/>
        <end position="176"/>
    </location>
</feature>
<dbReference type="AlphaFoldDB" id="A0A7I8J365"/>
<evidence type="ECO:0000256" key="5">
    <source>
        <dbReference type="ARBA" id="ARBA00023163"/>
    </source>
</evidence>
<feature type="region of interest" description="Disordered" evidence="8">
    <location>
        <begin position="1"/>
        <end position="64"/>
    </location>
</feature>
<evidence type="ECO:0000256" key="1">
    <source>
        <dbReference type="ARBA" id="ARBA00004123"/>
    </source>
</evidence>
<proteinExistence type="inferred from homology"/>
<organism evidence="10">
    <name type="scientific">Spirodela intermedia</name>
    <name type="common">Intermediate duckweed</name>
    <dbReference type="NCBI Taxonomy" id="51605"/>
    <lineage>
        <taxon>Eukaryota</taxon>
        <taxon>Viridiplantae</taxon>
        <taxon>Streptophyta</taxon>
        <taxon>Embryophyta</taxon>
        <taxon>Tracheophyta</taxon>
        <taxon>Spermatophyta</taxon>
        <taxon>Magnoliopsida</taxon>
        <taxon>Liliopsida</taxon>
        <taxon>Araceae</taxon>
        <taxon>Lemnoideae</taxon>
        <taxon>Spirodela</taxon>
    </lineage>
</organism>
<keyword evidence="4" id="KW-0010">Activator</keyword>
<keyword evidence="3" id="KW-0805">Transcription regulation</keyword>
<keyword evidence="5" id="KW-0804">Transcription</keyword>
<dbReference type="SUPFAM" id="SSF47113">
    <property type="entry name" value="Histone-fold"/>
    <property type="match status" value="1"/>
</dbReference>
<comment type="similarity">
    <text evidence="2">Belongs to the TAF11 family.</text>
</comment>
<evidence type="ECO:0000256" key="3">
    <source>
        <dbReference type="ARBA" id="ARBA00023015"/>
    </source>
</evidence>
<keyword evidence="11" id="KW-1185">Reference proteome</keyword>
<name>A0A7I8J365_SPIIN</name>
<evidence type="ECO:0000256" key="6">
    <source>
        <dbReference type="ARBA" id="ARBA00023242"/>
    </source>
</evidence>
<dbReference type="PANTHER" id="PTHR13218">
    <property type="entry name" value="TRANSCRIPTION INITIATION FACTOR TFIID SUBUNIT 11-RELATED"/>
    <property type="match status" value="1"/>
</dbReference>
<accession>A0A7I8J365</accession>
<gene>
    <name evidence="10" type="ORF">SI7747_08010878</name>
</gene>
<reference evidence="10 11" key="1">
    <citation type="submission" date="2019-12" db="EMBL/GenBank/DDBJ databases">
        <authorList>
            <person name="Scholz U."/>
            <person name="Mascher M."/>
            <person name="Fiebig A."/>
        </authorList>
    </citation>
    <scope>NUCLEOTIDE SEQUENCE</scope>
</reference>
<evidence type="ECO:0000313" key="11">
    <source>
        <dbReference type="Proteomes" id="UP001189122"/>
    </source>
</evidence>
<dbReference type="EMBL" id="CACRZD030000008">
    <property type="protein sequence ID" value="CAA6664489.1"/>
    <property type="molecule type" value="Genomic_DNA"/>
</dbReference>
<comment type="function">
    <text evidence="7">TAFs are components of the transcription factor IID (TFIID) complex that is essential for mediating regulation of RNA polymerase transcription.</text>
</comment>
<evidence type="ECO:0000256" key="4">
    <source>
        <dbReference type="ARBA" id="ARBA00023159"/>
    </source>
</evidence>
<evidence type="ECO:0000256" key="7">
    <source>
        <dbReference type="ARBA" id="ARBA00058775"/>
    </source>
</evidence>
<feature type="compositionally biased region" description="Acidic residues" evidence="8">
    <location>
        <begin position="25"/>
        <end position="43"/>
    </location>
</feature>
<dbReference type="PANTHER" id="PTHR13218:SF8">
    <property type="entry name" value="TRANSCRIPTION INITIATION FACTOR TFIID SUBUNIT 11"/>
    <property type="match status" value="1"/>
</dbReference>
<dbReference type="Gene3D" id="1.10.20.10">
    <property type="entry name" value="Histone, subunit A"/>
    <property type="match status" value="1"/>
</dbReference>
<dbReference type="InterPro" id="IPR006809">
    <property type="entry name" value="TAFII28_dom"/>
</dbReference>
<evidence type="ECO:0000256" key="8">
    <source>
        <dbReference type="SAM" id="MobiDB-lite"/>
    </source>
</evidence>